<accession>E2BUT3</accession>
<name>E2BUT3_HARSA</name>
<keyword evidence="3" id="KW-1185">Reference proteome</keyword>
<gene>
    <name evidence="2" type="ORF">EAI_14166</name>
</gene>
<dbReference type="AlphaFoldDB" id="E2BUT3"/>
<feature type="compositionally biased region" description="Polar residues" evidence="1">
    <location>
        <begin position="166"/>
        <end position="188"/>
    </location>
</feature>
<reference evidence="2 3" key="1">
    <citation type="journal article" date="2010" name="Science">
        <title>Genomic comparison of the ants Camponotus floridanus and Harpegnathos saltator.</title>
        <authorList>
            <person name="Bonasio R."/>
            <person name="Zhang G."/>
            <person name="Ye C."/>
            <person name="Mutti N.S."/>
            <person name="Fang X."/>
            <person name="Qin N."/>
            <person name="Donahue G."/>
            <person name="Yang P."/>
            <person name="Li Q."/>
            <person name="Li C."/>
            <person name="Zhang P."/>
            <person name="Huang Z."/>
            <person name="Berger S.L."/>
            <person name="Reinberg D."/>
            <person name="Wang J."/>
            <person name="Liebig J."/>
        </authorList>
    </citation>
    <scope>NUCLEOTIDE SEQUENCE [LARGE SCALE GENOMIC DNA]</scope>
    <source>
        <strain evidence="2 3">R22 G/1</strain>
    </source>
</reference>
<feature type="region of interest" description="Disordered" evidence="1">
    <location>
        <begin position="65"/>
        <end position="120"/>
    </location>
</feature>
<dbReference type="EMBL" id="GL450746">
    <property type="protein sequence ID" value="EFN80556.1"/>
    <property type="molecule type" value="Genomic_DNA"/>
</dbReference>
<dbReference type="Proteomes" id="UP000008237">
    <property type="component" value="Unassembled WGS sequence"/>
</dbReference>
<organism evidence="3">
    <name type="scientific">Harpegnathos saltator</name>
    <name type="common">Jerdon's jumping ant</name>
    <dbReference type="NCBI Taxonomy" id="610380"/>
    <lineage>
        <taxon>Eukaryota</taxon>
        <taxon>Metazoa</taxon>
        <taxon>Ecdysozoa</taxon>
        <taxon>Arthropoda</taxon>
        <taxon>Hexapoda</taxon>
        <taxon>Insecta</taxon>
        <taxon>Pterygota</taxon>
        <taxon>Neoptera</taxon>
        <taxon>Endopterygota</taxon>
        <taxon>Hymenoptera</taxon>
        <taxon>Apocrita</taxon>
        <taxon>Aculeata</taxon>
        <taxon>Formicoidea</taxon>
        <taxon>Formicidae</taxon>
        <taxon>Ponerinae</taxon>
        <taxon>Ponerini</taxon>
        <taxon>Harpegnathos</taxon>
    </lineage>
</organism>
<dbReference type="STRING" id="610380.E2BUT3"/>
<sequence>MLPPNMLDVHGFAGRDGSSRGLLSETMCAELRPDVTATSSTKCHLLEARAVARCHEEFDETIRTASEPECSKRRVESTTGGSTRSMDGRSPRQGFSKGSASLQSLVRRRSRRHVGGGSSLPLEAELSSRQAVYPADLVKDSLVNTAALVFRNADDDTRTATPTSTLIYATSSSAQPSTSRPDSNNVQDVSSSASNVVTSNGSNATSTTTTSGSAAGRQFGNAAAVSLPRSAATGVATPGPSTSSWNNSVVEQESDYVVDPVQGNAYHKGHFLGKVGCNLPVSLYVCVRACVRACGREEGECARARVWANFTCVSALFHLALTRAARRPRGMRLASSWESAPRSLRFVRPSRRPSPPSVYRSVARARARAHTHTHTHTHAHARASALATTRGVYDAL</sequence>
<feature type="region of interest" description="Disordered" evidence="1">
    <location>
        <begin position="166"/>
        <end position="215"/>
    </location>
</feature>
<evidence type="ECO:0000313" key="2">
    <source>
        <dbReference type="EMBL" id="EFN80556.1"/>
    </source>
</evidence>
<dbReference type="InParanoid" id="E2BUT3"/>
<evidence type="ECO:0000256" key="1">
    <source>
        <dbReference type="SAM" id="MobiDB-lite"/>
    </source>
</evidence>
<proteinExistence type="predicted"/>
<evidence type="ECO:0000313" key="3">
    <source>
        <dbReference type="Proteomes" id="UP000008237"/>
    </source>
</evidence>
<protein>
    <submittedName>
        <fullName evidence="2">Uncharacterized protein</fullName>
    </submittedName>
</protein>
<feature type="compositionally biased region" description="Low complexity" evidence="1">
    <location>
        <begin position="189"/>
        <end position="215"/>
    </location>
</feature>
<dbReference type="OrthoDB" id="408964at2759"/>